<keyword evidence="2" id="KW-0472">Membrane</keyword>
<accession>Q8VJU9</accession>
<dbReference type="Pfam" id="PF14333">
    <property type="entry name" value="DUF4389"/>
    <property type="match status" value="2"/>
</dbReference>
<evidence type="ECO:0000313" key="3">
    <source>
        <dbReference type="EMBL" id="AAK46209.1"/>
    </source>
</evidence>
<proteinExistence type="predicted"/>
<evidence type="ECO:0008006" key="5">
    <source>
        <dbReference type="Google" id="ProtNLM"/>
    </source>
</evidence>
<gene>
    <name evidence="3" type="ordered locus">MT1936</name>
</gene>
<reference evidence="3 4" key="1">
    <citation type="journal article" date="2002" name="J. Bacteriol.">
        <title>Whole-genome comparison of Mycobacterium tuberculosis clinical and laboratory strains.</title>
        <authorList>
            <person name="Fleischmann R.D."/>
            <person name="Alland D."/>
            <person name="Eisen J.A."/>
            <person name="Carpenter L."/>
            <person name="White O."/>
            <person name="Peterson J."/>
            <person name="DeBoy R."/>
            <person name="Dodson R."/>
            <person name="Gwinn M."/>
            <person name="Haft D."/>
            <person name="Hickey E."/>
            <person name="Kolonay J.F."/>
            <person name="Nelson W.C."/>
            <person name="Umayam L.A."/>
            <person name="Ermolaeva M."/>
            <person name="Salzberg S.L."/>
            <person name="Delcher A."/>
            <person name="Utterback T."/>
            <person name="Weidman J."/>
            <person name="Khouri H."/>
            <person name="Gill J."/>
            <person name="Mikula A."/>
            <person name="Bishai W."/>
            <person name="Jacobs Jr W.R.Jr."/>
            <person name="Venter J.C."/>
            <person name="Fraser C.M."/>
        </authorList>
    </citation>
    <scope>NUCLEOTIDE SEQUENCE [LARGE SCALE GENOMIC DNA]</scope>
    <source>
        <strain evidence="4">CDC 1551 / Oshkosh</strain>
    </source>
</reference>
<evidence type="ECO:0000256" key="2">
    <source>
        <dbReference type="SAM" id="Phobius"/>
    </source>
</evidence>
<evidence type="ECO:0000256" key="1">
    <source>
        <dbReference type="SAM" id="MobiDB-lite"/>
    </source>
</evidence>
<keyword evidence="2" id="KW-0812">Transmembrane</keyword>
<feature type="transmembrane region" description="Helical" evidence="2">
    <location>
        <begin position="113"/>
        <end position="139"/>
    </location>
</feature>
<protein>
    <recommendedName>
        <fullName evidence="5">Transmembrane protein</fullName>
    </recommendedName>
</protein>
<dbReference type="HOGENOM" id="CLU_081273_1_0_11"/>
<name>Q8VJU9_MYCTO</name>
<organism evidence="3 4">
    <name type="scientific">Mycobacterium tuberculosis (strain CDC 1551 / Oshkosh)</name>
    <dbReference type="NCBI Taxonomy" id="83331"/>
    <lineage>
        <taxon>Bacteria</taxon>
        <taxon>Bacillati</taxon>
        <taxon>Actinomycetota</taxon>
        <taxon>Actinomycetes</taxon>
        <taxon>Mycobacteriales</taxon>
        <taxon>Mycobacteriaceae</taxon>
        <taxon>Mycobacterium</taxon>
        <taxon>Mycobacterium tuberculosis complex</taxon>
    </lineage>
</organism>
<keyword evidence="4" id="KW-1185">Reference proteome</keyword>
<feature type="transmembrane region" description="Helical" evidence="2">
    <location>
        <begin position="206"/>
        <end position="225"/>
    </location>
</feature>
<dbReference type="AlphaFoldDB" id="Q8VJU9"/>
<dbReference type="EMBL" id="AE000516">
    <property type="protein sequence ID" value="AAK46209.1"/>
    <property type="molecule type" value="Genomic_DNA"/>
</dbReference>
<feature type="transmembrane region" description="Helical" evidence="2">
    <location>
        <begin position="237"/>
        <end position="257"/>
    </location>
</feature>
<sequence length="321" mass="37042">MPRTWIATAGNLYRPLSVNCWPTMDYQCRRHRPESCLQPKAITARRSGVRSARRWLRPCAADERQWAWLVDRADAHVKEPSIMQPDAYPVRVRGDLDPALSRWQWLVKWFLAIPHYIVLFFLHVAAVVVTVIAFFAILFTGRYPRTLFDFNVGVMRWRWRVAFYALSALGTDRYPPFSLQTKAEYPADLEVDYPERLSRGLVLIKWWLLAIPHYLILAVFLSSGWRVFLIDPHDRVGIMWPSLLVILLLVAVVALLFTGRYPIGLYNLVIGVNRWALRVRAYTTLMRDEYPPLRLDMGPREQVSQPATAASDYSAGGAESP</sequence>
<dbReference type="KEGG" id="mtc:MT1936"/>
<evidence type="ECO:0000313" key="4">
    <source>
        <dbReference type="Proteomes" id="UP000001020"/>
    </source>
</evidence>
<feature type="region of interest" description="Disordered" evidence="1">
    <location>
        <begin position="296"/>
        <end position="321"/>
    </location>
</feature>
<dbReference type="Proteomes" id="UP000001020">
    <property type="component" value="Chromosome"/>
</dbReference>
<dbReference type="InterPro" id="IPR025498">
    <property type="entry name" value="DUF4389"/>
</dbReference>
<keyword evidence="2" id="KW-1133">Transmembrane helix</keyword>